<dbReference type="Proteomes" id="UP000186922">
    <property type="component" value="Unassembled WGS sequence"/>
</dbReference>
<comment type="caution">
    <text evidence="2">The sequence shown here is derived from an EMBL/GenBank/DDBJ whole genome shotgun (WGS) entry which is preliminary data.</text>
</comment>
<feature type="region of interest" description="Disordered" evidence="1">
    <location>
        <begin position="190"/>
        <end position="219"/>
    </location>
</feature>
<gene>
    <name evidence="2" type="primary">RvY_13315-1</name>
    <name evidence="2" type="synonym">RvY_13315.1</name>
    <name evidence="2" type="ORF">RvY_13315</name>
</gene>
<proteinExistence type="predicted"/>
<evidence type="ECO:0000313" key="3">
    <source>
        <dbReference type="Proteomes" id="UP000186922"/>
    </source>
</evidence>
<dbReference type="EMBL" id="BDGG01000008">
    <property type="protein sequence ID" value="GAV02792.1"/>
    <property type="molecule type" value="Genomic_DNA"/>
</dbReference>
<dbReference type="AlphaFoldDB" id="A0A1D1VMF1"/>
<evidence type="ECO:0000256" key="1">
    <source>
        <dbReference type="SAM" id="MobiDB-lite"/>
    </source>
</evidence>
<feature type="region of interest" description="Disordered" evidence="1">
    <location>
        <begin position="54"/>
        <end position="129"/>
    </location>
</feature>
<organism evidence="2 3">
    <name type="scientific">Ramazzottius varieornatus</name>
    <name type="common">Water bear</name>
    <name type="synonym">Tardigrade</name>
    <dbReference type="NCBI Taxonomy" id="947166"/>
    <lineage>
        <taxon>Eukaryota</taxon>
        <taxon>Metazoa</taxon>
        <taxon>Ecdysozoa</taxon>
        <taxon>Tardigrada</taxon>
        <taxon>Eutardigrada</taxon>
        <taxon>Parachela</taxon>
        <taxon>Hypsibioidea</taxon>
        <taxon>Ramazzottiidae</taxon>
        <taxon>Ramazzottius</taxon>
    </lineage>
</organism>
<protein>
    <submittedName>
        <fullName evidence="2">Uncharacterized protein</fullName>
    </submittedName>
</protein>
<sequence>MSSVPVNTFLSPSSVSASVFNSATDLAGAHLKVGERLEVSAVLPESNTVVLRVRNDNATSSNTSAKTSSPVSFATTRSRPVSTSTTRAREMDILDNSNNADFEALSRDDDGERSPTETSSTGSPEDGLSSAFSSVLFRQAVADAVQKEMEKFRTSEAKRLEDKRKEISKPTSQKKANLNDGAGVITLVEQSRVEPAQTTEVPSTTSTTTTTPTTTTADDRVVIPPNLSEKQKLILKTRKSEQASSSWNSEPAKVPAVTFSSDDISNGLDSFFQGVMGLFGGGSSDSTPSVSSIFSALPFSFSGADTLRNAQVAAANYKPSRHLHATFS</sequence>
<keyword evidence="3" id="KW-1185">Reference proteome</keyword>
<feature type="compositionally biased region" description="Low complexity" evidence="1">
    <location>
        <begin position="57"/>
        <end position="86"/>
    </location>
</feature>
<feature type="compositionally biased region" description="Low complexity" evidence="1">
    <location>
        <begin position="116"/>
        <end position="125"/>
    </location>
</feature>
<feature type="compositionally biased region" description="Basic and acidic residues" evidence="1">
    <location>
        <begin position="104"/>
        <end position="115"/>
    </location>
</feature>
<accession>A0A1D1VMF1</accession>
<reference evidence="2 3" key="1">
    <citation type="journal article" date="2016" name="Nat. Commun.">
        <title>Extremotolerant tardigrade genome and improved radiotolerance of human cultured cells by tardigrade-unique protein.</title>
        <authorList>
            <person name="Hashimoto T."/>
            <person name="Horikawa D.D."/>
            <person name="Saito Y."/>
            <person name="Kuwahara H."/>
            <person name="Kozuka-Hata H."/>
            <person name="Shin-I T."/>
            <person name="Minakuchi Y."/>
            <person name="Ohishi K."/>
            <person name="Motoyama A."/>
            <person name="Aizu T."/>
            <person name="Enomoto A."/>
            <person name="Kondo K."/>
            <person name="Tanaka S."/>
            <person name="Hara Y."/>
            <person name="Koshikawa S."/>
            <person name="Sagara H."/>
            <person name="Miura T."/>
            <person name="Yokobori S."/>
            <person name="Miyagawa K."/>
            <person name="Suzuki Y."/>
            <person name="Kubo T."/>
            <person name="Oyama M."/>
            <person name="Kohara Y."/>
            <person name="Fujiyama A."/>
            <person name="Arakawa K."/>
            <person name="Katayama T."/>
            <person name="Toyoda A."/>
            <person name="Kunieda T."/>
        </authorList>
    </citation>
    <scope>NUCLEOTIDE SEQUENCE [LARGE SCALE GENOMIC DNA]</scope>
    <source>
        <strain evidence="2 3">YOKOZUNA-1</strain>
    </source>
</reference>
<evidence type="ECO:0000313" key="2">
    <source>
        <dbReference type="EMBL" id="GAV02792.1"/>
    </source>
</evidence>
<name>A0A1D1VMF1_RAMVA</name>
<feature type="compositionally biased region" description="Low complexity" evidence="1">
    <location>
        <begin position="198"/>
        <end position="216"/>
    </location>
</feature>